<feature type="chain" id="PRO_5047421521" description="Sulfur globule protein" evidence="1">
    <location>
        <begin position="23"/>
        <end position="94"/>
    </location>
</feature>
<name>A0ABV9Z5I3_9HYPH</name>
<feature type="signal peptide" evidence="1">
    <location>
        <begin position="1"/>
        <end position="22"/>
    </location>
</feature>
<organism evidence="2 3">
    <name type="scientific">Flaviflagellibacter deserti</name>
    <dbReference type="NCBI Taxonomy" id="2267266"/>
    <lineage>
        <taxon>Bacteria</taxon>
        <taxon>Pseudomonadati</taxon>
        <taxon>Pseudomonadota</taxon>
        <taxon>Alphaproteobacteria</taxon>
        <taxon>Hyphomicrobiales</taxon>
        <taxon>Flaviflagellibacter</taxon>
    </lineage>
</organism>
<evidence type="ECO:0008006" key="4">
    <source>
        <dbReference type="Google" id="ProtNLM"/>
    </source>
</evidence>
<dbReference type="RefSeq" id="WP_162799595.1">
    <property type="nucleotide sequence ID" value="NZ_JBHSJF010000006.1"/>
</dbReference>
<proteinExistence type="predicted"/>
<keyword evidence="3" id="KW-1185">Reference proteome</keyword>
<evidence type="ECO:0000313" key="3">
    <source>
        <dbReference type="Proteomes" id="UP001595796"/>
    </source>
</evidence>
<gene>
    <name evidence="2" type="ORF">ACFPFW_12140</name>
</gene>
<dbReference type="Proteomes" id="UP001595796">
    <property type="component" value="Unassembled WGS sequence"/>
</dbReference>
<keyword evidence="1" id="KW-0732">Signal</keyword>
<evidence type="ECO:0000256" key="1">
    <source>
        <dbReference type="SAM" id="SignalP"/>
    </source>
</evidence>
<dbReference type="EMBL" id="JBHSJF010000006">
    <property type="protein sequence ID" value="MFC5068759.1"/>
    <property type="molecule type" value="Genomic_DNA"/>
</dbReference>
<evidence type="ECO:0000313" key="2">
    <source>
        <dbReference type="EMBL" id="MFC5068759.1"/>
    </source>
</evidence>
<accession>A0ABV9Z5I3</accession>
<comment type="caution">
    <text evidence="2">The sequence shown here is derived from an EMBL/GenBank/DDBJ whole genome shotgun (WGS) entry which is preliminary data.</text>
</comment>
<sequence length="94" mass="9869">MTIMLRKIVLGFAAAAALGASALVPTAASAGGVSIGFGGFGVGFHGHHSHHGHHGYYSPGVVVIGGPTCYWKKVKVYNPGPGPDWYWTKKKICY</sequence>
<reference evidence="3" key="1">
    <citation type="journal article" date="2019" name="Int. J. Syst. Evol. Microbiol.">
        <title>The Global Catalogue of Microorganisms (GCM) 10K type strain sequencing project: providing services to taxonomists for standard genome sequencing and annotation.</title>
        <authorList>
            <consortium name="The Broad Institute Genomics Platform"/>
            <consortium name="The Broad Institute Genome Sequencing Center for Infectious Disease"/>
            <person name="Wu L."/>
            <person name="Ma J."/>
        </authorList>
    </citation>
    <scope>NUCLEOTIDE SEQUENCE [LARGE SCALE GENOMIC DNA]</scope>
    <source>
        <strain evidence="3">CGMCC 1.16444</strain>
    </source>
</reference>
<protein>
    <recommendedName>
        <fullName evidence="4">Sulfur globule protein</fullName>
    </recommendedName>
</protein>